<reference evidence="2" key="1">
    <citation type="submission" date="2016-06" db="EMBL/GenBank/DDBJ databases">
        <title>Parallel loss of symbiosis genes in relatives of nitrogen-fixing non-legume Parasponia.</title>
        <authorList>
            <person name="Van Velzen R."/>
            <person name="Holmer R."/>
            <person name="Bu F."/>
            <person name="Rutten L."/>
            <person name="Van Zeijl A."/>
            <person name="Liu W."/>
            <person name="Santuari L."/>
            <person name="Cao Q."/>
            <person name="Sharma T."/>
            <person name="Shen D."/>
            <person name="Roswanjaya Y."/>
            <person name="Wardhani T."/>
            <person name="Kalhor M.S."/>
            <person name="Jansen J."/>
            <person name="Van den Hoogen J."/>
            <person name="Gungor B."/>
            <person name="Hartog M."/>
            <person name="Hontelez J."/>
            <person name="Verver J."/>
            <person name="Yang W.-C."/>
            <person name="Schijlen E."/>
            <person name="Repin R."/>
            <person name="Schilthuizen M."/>
            <person name="Schranz E."/>
            <person name="Heidstra R."/>
            <person name="Miyata K."/>
            <person name="Fedorova E."/>
            <person name="Kohlen W."/>
            <person name="Bisseling T."/>
            <person name="Smit S."/>
            <person name="Geurts R."/>
        </authorList>
    </citation>
    <scope>NUCLEOTIDE SEQUENCE [LARGE SCALE GENOMIC DNA]</scope>
    <source>
        <strain evidence="2">cv. WU1-14</strain>
    </source>
</reference>
<evidence type="ECO:0000313" key="1">
    <source>
        <dbReference type="EMBL" id="PON39854.1"/>
    </source>
</evidence>
<evidence type="ECO:0000313" key="2">
    <source>
        <dbReference type="Proteomes" id="UP000237105"/>
    </source>
</evidence>
<dbReference type="AlphaFoldDB" id="A0A2P5ATI7"/>
<gene>
    <name evidence="1" type="ORF">PanWU01x14_302050</name>
</gene>
<organism evidence="1 2">
    <name type="scientific">Parasponia andersonii</name>
    <name type="common">Sponia andersonii</name>
    <dbReference type="NCBI Taxonomy" id="3476"/>
    <lineage>
        <taxon>Eukaryota</taxon>
        <taxon>Viridiplantae</taxon>
        <taxon>Streptophyta</taxon>
        <taxon>Embryophyta</taxon>
        <taxon>Tracheophyta</taxon>
        <taxon>Spermatophyta</taxon>
        <taxon>Magnoliopsida</taxon>
        <taxon>eudicotyledons</taxon>
        <taxon>Gunneridae</taxon>
        <taxon>Pentapetalae</taxon>
        <taxon>rosids</taxon>
        <taxon>fabids</taxon>
        <taxon>Rosales</taxon>
        <taxon>Cannabaceae</taxon>
        <taxon>Parasponia</taxon>
    </lineage>
</organism>
<dbReference type="OrthoDB" id="10534009at2759"/>
<name>A0A2P5ATI7_PARAD</name>
<sequence length="174" mass="19679">MIRFSIRFFIAKVFVVVEIMTRRITWPTLVPMATMKKPFQARESPKLAALSGMLSDRASNPSAMRVHYTQKNRCVEQHARGGIATIAGGDVFLARLVLVLRIFRVLGFFVHRRAATTPILTPVFRPPISVRKVPSSRTLATLDHNTSSNTELTEEEKKIKIGRLPQHFYISDCS</sequence>
<dbReference type="EMBL" id="JXTB01000454">
    <property type="protein sequence ID" value="PON39854.1"/>
    <property type="molecule type" value="Genomic_DNA"/>
</dbReference>
<accession>A0A2P5ATI7</accession>
<comment type="caution">
    <text evidence="1">The sequence shown here is derived from an EMBL/GenBank/DDBJ whole genome shotgun (WGS) entry which is preliminary data.</text>
</comment>
<dbReference type="Proteomes" id="UP000237105">
    <property type="component" value="Unassembled WGS sequence"/>
</dbReference>
<protein>
    <submittedName>
        <fullName evidence="1">Uncharacterized protein</fullName>
    </submittedName>
</protein>
<keyword evidence="2" id="KW-1185">Reference proteome</keyword>
<proteinExistence type="predicted"/>